<dbReference type="AlphaFoldDB" id="A0A382PZ06"/>
<sequence>MLEINKFDRIIVANWKLNGSIDFIEQYLQ</sequence>
<organism evidence="1">
    <name type="scientific">marine metagenome</name>
    <dbReference type="NCBI Taxonomy" id="408172"/>
    <lineage>
        <taxon>unclassified sequences</taxon>
        <taxon>metagenomes</taxon>
        <taxon>ecological metagenomes</taxon>
    </lineage>
</organism>
<name>A0A382PZ06_9ZZZZ</name>
<dbReference type="EMBL" id="UINC01110007">
    <property type="protein sequence ID" value="SVC77221.1"/>
    <property type="molecule type" value="Genomic_DNA"/>
</dbReference>
<gene>
    <name evidence="1" type="ORF">METZ01_LOCUS330075</name>
</gene>
<evidence type="ECO:0000313" key="1">
    <source>
        <dbReference type="EMBL" id="SVC77221.1"/>
    </source>
</evidence>
<accession>A0A382PZ06</accession>
<protein>
    <submittedName>
        <fullName evidence="1">Uncharacterized protein</fullName>
    </submittedName>
</protein>
<reference evidence="1" key="1">
    <citation type="submission" date="2018-05" db="EMBL/GenBank/DDBJ databases">
        <authorList>
            <person name="Lanie J.A."/>
            <person name="Ng W.-L."/>
            <person name="Kazmierczak K.M."/>
            <person name="Andrzejewski T.M."/>
            <person name="Davidsen T.M."/>
            <person name="Wayne K.J."/>
            <person name="Tettelin H."/>
            <person name="Glass J.I."/>
            <person name="Rusch D."/>
            <person name="Podicherti R."/>
            <person name="Tsui H.-C.T."/>
            <person name="Winkler M.E."/>
        </authorList>
    </citation>
    <scope>NUCLEOTIDE SEQUENCE</scope>
</reference>
<proteinExistence type="predicted"/>
<feature type="non-terminal residue" evidence="1">
    <location>
        <position position="29"/>
    </location>
</feature>